<accession>A0ABX1Q8K1</accession>
<dbReference type="InterPro" id="IPR003018">
    <property type="entry name" value="GAF"/>
</dbReference>
<dbReference type="CDD" id="cd01949">
    <property type="entry name" value="GGDEF"/>
    <property type="match status" value="1"/>
</dbReference>
<dbReference type="Gene3D" id="3.30.70.270">
    <property type="match status" value="1"/>
</dbReference>
<evidence type="ECO:0000313" key="5">
    <source>
        <dbReference type="Proteomes" id="UP000648984"/>
    </source>
</evidence>
<dbReference type="PROSITE" id="PS50883">
    <property type="entry name" value="EAL"/>
    <property type="match status" value="1"/>
</dbReference>
<feature type="domain" description="EAL" evidence="2">
    <location>
        <begin position="557"/>
        <end position="810"/>
    </location>
</feature>
<dbReference type="NCBIfam" id="TIGR00254">
    <property type="entry name" value="GGDEF"/>
    <property type="match status" value="1"/>
</dbReference>
<keyword evidence="1" id="KW-0175">Coiled coil</keyword>
<protein>
    <submittedName>
        <fullName evidence="4">EAL domain-containing protein</fullName>
    </submittedName>
</protein>
<dbReference type="CDD" id="cd01948">
    <property type="entry name" value="EAL"/>
    <property type="match status" value="1"/>
</dbReference>
<dbReference type="SUPFAM" id="SSF55073">
    <property type="entry name" value="Nucleotide cyclase"/>
    <property type="match status" value="1"/>
</dbReference>
<dbReference type="SMART" id="SM00267">
    <property type="entry name" value="GGDEF"/>
    <property type="match status" value="1"/>
</dbReference>
<evidence type="ECO:0000313" key="4">
    <source>
        <dbReference type="EMBL" id="NMG73465.1"/>
    </source>
</evidence>
<sequence length="816" mass="88499">MNAKLSAKGGPPAVPLLEGRSANRALVALRVVHATLRAVTDEARLLQDICKAVIATAGYRFAAIHYADAECRTLRSVASSGLAPDNRAERGLLELGSEPEAEPLRDAIRAGRPFVVPGAADAGDPDAADSADRPTGGPPFVAVLPLASRIKVPGVLLIATDCADGFSPEAIDLLQEAADGLAYGIAALRRALRHAEAEKALQRVNRARKTLSAVNRSLVRATEERALLEDICRIIVEEGGYRLAWVGYVQHDEAKSIAVMAHCGIDREFLDAQGLTWGEGERGRGATGVAIRTGHPNIGRIARDDPDFAPWRKEDLRRGLLAFSAFPLRLGDEILGNLTIAAGEPDAFDEAEADLLGELADDLAFGIATLRLHQKSREAQETIKRMAEQDSLTGLPNRWRLRMRLAAEIDAAKSCSGPLALLILGVDHFQEINETLGYQQGDAMLCEITARIGKVIPDSANIARVGESEFAIMLPHADAAAASRTAQRLLLELLEPVAIGEIMLDAGGSIGIAVFPGHGNEPDVLIRRANVAMHQARHQGHGHAIYTGGRDRECAQRLALIGDLHRAIDQGQMRLYCQPKVRFSNGAVCGVEALVRWEHPQRGTLWPSDFIGLAEHSGLISPLTDWVMQAAFRQSYVWRESGLIMPVAVNLSARDLRDPKLIERVRNHFATWGVDPESVQFELTESALMQDPQGSYDSLRRLKDLGSDLFIDDFGTGYSSLAYLQKLPVDAIKIDKSFVEDMLSNSDSAVIVRSTIDLAHDLDLEVVAEGVENRAGWEHLSAQGCDVAQGYIISEPLLAESFAKWKWVGTADPGVH</sequence>
<dbReference type="Pfam" id="PF00990">
    <property type="entry name" value="GGDEF"/>
    <property type="match status" value="1"/>
</dbReference>
<evidence type="ECO:0000256" key="1">
    <source>
        <dbReference type="SAM" id="Coils"/>
    </source>
</evidence>
<dbReference type="Proteomes" id="UP000648984">
    <property type="component" value="Unassembled WGS sequence"/>
</dbReference>
<dbReference type="EMBL" id="WTVQ01000002">
    <property type="protein sequence ID" value="NMG73465.1"/>
    <property type="molecule type" value="Genomic_DNA"/>
</dbReference>
<dbReference type="SUPFAM" id="SSF55781">
    <property type="entry name" value="GAF domain-like"/>
    <property type="match status" value="2"/>
</dbReference>
<dbReference type="RefSeq" id="WP_169258616.1">
    <property type="nucleotide sequence ID" value="NZ_WTVQ01000002.1"/>
</dbReference>
<dbReference type="InterPro" id="IPR035919">
    <property type="entry name" value="EAL_sf"/>
</dbReference>
<dbReference type="PANTHER" id="PTHR44757">
    <property type="entry name" value="DIGUANYLATE CYCLASE DGCP"/>
    <property type="match status" value="1"/>
</dbReference>
<dbReference type="PROSITE" id="PS50887">
    <property type="entry name" value="GGDEF"/>
    <property type="match status" value="1"/>
</dbReference>
<dbReference type="PANTHER" id="PTHR44757:SF2">
    <property type="entry name" value="BIOFILM ARCHITECTURE MAINTENANCE PROTEIN MBAA"/>
    <property type="match status" value="1"/>
</dbReference>
<keyword evidence="5" id="KW-1185">Reference proteome</keyword>
<dbReference type="InterPro" id="IPR052155">
    <property type="entry name" value="Biofilm_reg_signaling"/>
</dbReference>
<dbReference type="SUPFAM" id="SSF141868">
    <property type="entry name" value="EAL domain-like"/>
    <property type="match status" value="1"/>
</dbReference>
<dbReference type="InterPro" id="IPR029787">
    <property type="entry name" value="Nucleotide_cyclase"/>
</dbReference>
<reference evidence="4 5" key="1">
    <citation type="submission" date="2019-12" db="EMBL/GenBank/DDBJ databases">
        <title>Comparative genomics gives insights into the taxonomy of the Azoarcus-Aromatoleum group and reveals separate origins of nif in the plant-associated Azoarcus and non-plant-associated Aromatoleum sub-groups.</title>
        <authorList>
            <person name="Lafos M."/>
            <person name="Maluk M."/>
            <person name="Batista M."/>
            <person name="Junghare M."/>
            <person name="Carmona M."/>
            <person name="Faoro H."/>
            <person name="Cruz L.M."/>
            <person name="Battistoni F."/>
            <person name="De Souza E."/>
            <person name="Pedrosa F."/>
            <person name="Chen W.-M."/>
            <person name="Poole P.S."/>
            <person name="Dixon R.A."/>
            <person name="James E.K."/>
        </authorList>
    </citation>
    <scope>NUCLEOTIDE SEQUENCE [LARGE SCALE GENOMIC DNA]</scope>
    <source>
        <strain evidence="4 5">22Lin</strain>
    </source>
</reference>
<organism evidence="4 5">
    <name type="scientific">Aromatoleum diolicum</name>
    <dbReference type="NCBI Taxonomy" id="75796"/>
    <lineage>
        <taxon>Bacteria</taxon>
        <taxon>Pseudomonadati</taxon>
        <taxon>Pseudomonadota</taxon>
        <taxon>Betaproteobacteria</taxon>
        <taxon>Rhodocyclales</taxon>
        <taxon>Rhodocyclaceae</taxon>
        <taxon>Aromatoleum</taxon>
    </lineage>
</organism>
<evidence type="ECO:0000259" key="3">
    <source>
        <dbReference type="PROSITE" id="PS50887"/>
    </source>
</evidence>
<name>A0ABX1Q8K1_9RHOO</name>
<comment type="caution">
    <text evidence="4">The sequence shown here is derived from an EMBL/GenBank/DDBJ whole genome shotgun (WGS) entry which is preliminary data.</text>
</comment>
<dbReference type="InterPro" id="IPR029016">
    <property type="entry name" value="GAF-like_dom_sf"/>
</dbReference>
<feature type="domain" description="GGDEF" evidence="3">
    <location>
        <begin position="417"/>
        <end position="549"/>
    </location>
</feature>
<dbReference type="SMART" id="SM00065">
    <property type="entry name" value="GAF"/>
    <property type="match status" value="2"/>
</dbReference>
<feature type="coiled-coil region" evidence="1">
    <location>
        <begin position="185"/>
        <end position="224"/>
    </location>
</feature>
<dbReference type="Pfam" id="PF00563">
    <property type="entry name" value="EAL"/>
    <property type="match status" value="1"/>
</dbReference>
<dbReference type="Gene3D" id="3.20.20.450">
    <property type="entry name" value="EAL domain"/>
    <property type="match status" value="1"/>
</dbReference>
<proteinExistence type="predicted"/>
<dbReference type="InterPro" id="IPR043128">
    <property type="entry name" value="Rev_trsase/Diguanyl_cyclase"/>
</dbReference>
<dbReference type="SMART" id="SM00052">
    <property type="entry name" value="EAL"/>
    <property type="match status" value="1"/>
</dbReference>
<dbReference type="InterPro" id="IPR001633">
    <property type="entry name" value="EAL_dom"/>
</dbReference>
<dbReference type="Gene3D" id="3.30.450.40">
    <property type="match status" value="2"/>
</dbReference>
<dbReference type="Pfam" id="PF13185">
    <property type="entry name" value="GAF_2"/>
    <property type="match status" value="2"/>
</dbReference>
<gene>
    <name evidence="4" type="ORF">GPA25_01705</name>
</gene>
<evidence type="ECO:0000259" key="2">
    <source>
        <dbReference type="PROSITE" id="PS50883"/>
    </source>
</evidence>
<dbReference type="InterPro" id="IPR000160">
    <property type="entry name" value="GGDEF_dom"/>
</dbReference>